<evidence type="ECO:0000313" key="8">
    <source>
        <dbReference type="Proteomes" id="UP000033946"/>
    </source>
</evidence>
<protein>
    <recommendedName>
        <fullName evidence="5">Polyribonucleotide nucleotidyltransferase</fullName>
        <ecNumber evidence="5">2.7.7.8</ecNumber>
    </recommendedName>
    <alternativeName>
        <fullName evidence="5">Polynucleotide phosphorylase</fullName>
        <shortName evidence="5">PNPase</shortName>
    </alternativeName>
</protein>
<dbReference type="AlphaFoldDB" id="A0A0G1T295"/>
<keyword evidence="4 5" id="KW-0694">RNA-binding</keyword>
<dbReference type="Pfam" id="PF00013">
    <property type="entry name" value="KH_1"/>
    <property type="match status" value="1"/>
</dbReference>
<dbReference type="Proteomes" id="UP000033946">
    <property type="component" value="Unassembled WGS sequence"/>
</dbReference>
<dbReference type="NCBIfam" id="NF008805">
    <property type="entry name" value="PRK11824.1"/>
    <property type="match status" value="1"/>
</dbReference>
<feature type="binding site" evidence="5">
    <location>
        <position position="498"/>
    </location>
    <ligand>
        <name>Mg(2+)</name>
        <dbReference type="ChEBI" id="CHEBI:18420"/>
    </ligand>
</feature>
<dbReference type="InterPro" id="IPR004088">
    <property type="entry name" value="KH_dom_type_1"/>
</dbReference>
<dbReference type="PROSITE" id="PS50084">
    <property type="entry name" value="KH_TYPE_1"/>
    <property type="match status" value="1"/>
</dbReference>
<comment type="function">
    <text evidence="5">Involved in mRNA degradation. Catalyzes the phosphorolysis of single-stranded polyribonucleotides processively in the 3'- to 5'-direction.</text>
</comment>
<gene>
    <name evidence="5" type="primary">pnp</name>
    <name evidence="7" type="ORF">UX69_C0019G0011</name>
</gene>
<dbReference type="FunFam" id="2.40.50.140:FF:000189">
    <property type="entry name" value="Polyribonucleotide nucleotidyltransferase, putative"/>
    <property type="match status" value="1"/>
</dbReference>
<dbReference type="SUPFAM" id="SSF50249">
    <property type="entry name" value="Nucleic acid-binding proteins"/>
    <property type="match status" value="1"/>
</dbReference>
<dbReference type="Gene3D" id="3.30.230.70">
    <property type="entry name" value="GHMP Kinase, N-terminal domain"/>
    <property type="match status" value="2"/>
</dbReference>
<evidence type="ECO:0000256" key="3">
    <source>
        <dbReference type="ARBA" id="ARBA00022695"/>
    </source>
</evidence>
<dbReference type="PROSITE" id="PS50126">
    <property type="entry name" value="S1"/>
    <property type="match status" value="1"/>
</dbReference>
<evidence type="ECO:0000259" key="6">
    <source>
        <dbReference type="PROSITE" id="PS50126"/>
    </source>
</evidence>
<dbReference type="InterPro" id="IPR003029">
    <property type="entry name" value="S1_domain"/>
</dbReference>
<dbReference type="SUPFAM" id="SSF54791">
    <property type="entry name" value="Eukaryotic type KH-domain (KH-domain type I)"/>
    <property type="match status" value="1"/>
</dbReference>
<feature type="binding site" evidence="5">
    <location>
        <position position="492"/>
    </location>
    <ligand>
        <name>Mg(2+)</name>
        <dbReference type="ChEBI" id="CHEBI:18420"/>
    </ligand>
</feature>
<evidence type="ECO:0000313" key="7">
    <source>
        <dbReference type="EMBL" id="KKU48308.1"/>
    </source>
</evidence>
<dbReference type="InterPro" id="IPR012162">
    <property type="entry name" value="PNPase"/>
</dbReference>
<dbReference type="InterPro" id="IPR004087">
    <property type="entry name" value="KH_dom"/>
</dbReference>
<evidence type="ECO:0000256" key="5">
    <source>
        <dbReference type="HAMAP-Rule" id="MF_01595"/>
    </source>
</evidence>
<dbReference type="InterPro" id="IPR027408">
    <property type="entry name" value="PNPase/RNase_PH_dom_sf"/>
</dbReference>
<proteinExistence type="inferred from homology"/>
<dbReference type="Gene3D" id="2.40.50.140">
    <property type="entry name" value="Nucleic acid-binding proteins"/>
    <property type="match status" value="1"/>
</dbReference>
<sequence length="700" mass="75800">MNKHKVTKEIDFNGKKLALETGELAMQANMSVLARYGDSFVLATVTTAEPNPDVDYWMYNVVYEERLYASGTIKSSRFVKRDGRPTDDAIVRRRLIDHATRPLFPKDFNDEVQIVVTVLSLDEDADPHSLALIATSAALHASKVPCLGPMVSARVGLVNGQFVLNPTLKQLETQSELDMLVSFVGDDKRFLAVEAEAHIIPDDKVLEALDFARNGVDPILALIKDFAAAVNPTGEKYKYTAFALSKELLSDVSKVAKDAIVGMMAANLDKIAYQQKRDGVMETVFATLEGKYKKSDMAKAVSKIEENALQHLILEVGKRPDGRGVTDIRPISCSVGVLPRTHGSALFTRGVTQALTTATLASPTMQQIIQDMHGEYTKSFIHYYNFPPYSVGETGRMGSPGPREIGHGLLAEKALKPVIPSQKDFPYMVLLTSEILSSSGSSSMAATCGSTLALMDAGVPVKDMVAGIGVGLIVNDDLTKQLVMTDLAYMEDAYGFMDFKMTGTAAGVTAIQCDMKLAGIPMDILRKVIAQLRDGRLKVLEEMKKALDRPRKEVSKYAPKLVTIMIPVEKIGVVIGSGGKTIKDIEAKTGATLGIEPDGTVVIAAATSEGLNKAVSMVEALVKDIEVGSVYEGVVKNTTDFGAFVEILPGREGLLHVSELSHKYVTNVEDEIKPGDKVRVKVLAAENGRISLSKKALEGK</sequence>
<keyword evidence="5" id="KW-0963">Cytoplasm</keyword>
<feature type="domain" description="S1 motif" evidence="6">
    <location>
        <begin position="628"/>
        <end position="695"/>
    </location>
</feature>
<dbReference type="InterPro" id="IPR001247">
    <property type="entry name" value="ExoRNase_PH_dom1"/>
</dbReference>
<reference evidence="7 8" key="1">
    <citation type="journal article" date="2015" name="Nature">
        <title>rRNA introns, odd ribosomes, and small enigmatic genomes across a large radiation of phyla.</title>
        <authorList>
            <person name="Brown C.T."/>
            <person name="Hug L.A."/>
            <person name="Thomas B.C."/>
            <person name="Sharon I."/>
            <person name="Castelle C.J."/>
            <person name="Singh A."/>
            <person name="Wilkins M.J."/>
            <person name="Williams K.H."/>
            <person name="Banfield J.F."/>
        </authorList>
    </citation>
    <scope>NUCLEOTIDE SEQUENCE [LARGE SCALE GENOMIC DNA]</scope>
</reference>
<dbReference type="EMBL" id="LCNE01000019">
    <property type="protein sequence ID" value="KKU48308.1"/>
    <property type="molecule type" value="Genomic_DNA"/>
</dbReference>
<keyword evidence="5" id="KW-0479">Metal-binding</keyword>
<dbReference type="InterPro" id="IPR020568">
    <property type="entry name" value="Ribosomal_Su5_D2-typ_SF"/>
</dbReference>
<keyword evidence="2 5" id="KW-0808">Transferase</keyword>
<dbReference type="InterPro" id="IPR036345">
    <property type="entry name" value="ExoRNase_PH_dom2_sf"/>
</dbReference>
<name>A0A0G1T295_UNCKA</name>
<dbReference type="EC" id="2.7.7.8" evidence="5"/>
<evidence type="ECO:0000256" key="4">
    <source>
        <dbReference type="ARBA" id="ARBA00022884"/>
    </source>
</evidence>
<dbReference type="PATRIC" id="fig|1619111.3.peg.321"/>
<dbReference type="PANTHER" id="PTHR11252">
    <property type="entry name" value="POLYRIBONUCLEOTIDE NUCLEOTIDYLTRANSFERASE"/>
    <property type="match status" value="1"/>
</dbReference>
<dbReference type="FunFam" id="3.30.1370.10:FF:000001">
    <property type="entry name" value="Polyribonucleotide nucleotidyltransferase"/>
    <property type="match status" value="1"/>
</dbReference>
<dbReference type="Pfam" id="PF00575">
    <property type="entry name" value="S1"/>
    <property type="match status" value="1"/>
</dbReference>
<keyword evidence="5" id="KW-0460">Magnesium</keyword>
<dbReference type="Pfam" id="PF01138">
    <property type="entry name" value="RNase_PH"/>
    <property type="match status" value="2"/>
</dbReference>
<dbReference type="HAMAP" id="MF_01595">
    <property type="entry name" value="PNPase"/>
    <property type="match status" value="1"/>
</dbReference>
<dbReference type="SUPFAM" id="SSF55666">
    <property type="entry name" value="Ribonuclease PH domain 2-like"/>
    <property type="match status" value="2"/>
</dbReference>
<dbReference type="SMART" id="SM00316">
    <property type="entry name" value="S1"/>
    <property type="match status" value="1"/>
</dbReference>
<dbReference type="InterPro" id="IPR036612">
    <property type="entry name" value="KH_dom_type_1_sf"/>
</dbReference>
<evidence type="ECO:0000256" key="2">
    <source>
        <dbReference type="ARBA" id="ARBA00022679"/>
    </source>
</evidence>
<comment type="catalytic activity">
    <reaction evidence="5">
        <text>RNA(n+1) + phosphate = RNA(n) + a ribonucleoside 5'-diphosphate</text>
        <dbReference type="Rhea" id="RHEA:22096"/>
        <dbReference type="Rhea" id="RHEA-COMP:14527"/>
        <dbReference type="Rhea" id="RHEA-COMP:17342"/>
        <dbReference type="ChEBI" id="CHEBI:43474"/>
        <dbReference type="ChEBI" id="CHEBI:57930"/>
        <dbReference type="ChEBI" id="CHEBI:140395"/>
        <dbReference type="EC" id="2.7.7.8"/>
    </reaction>
</comment>
<dbReference type="PIRSF" id="PIRSF005499">
    <property type="entry name" value="PNPase"/>
    <property type="match status" value="1"/>
</dbReference>
<comment type="cofactor">
    <cofactor evidence="5">
        <name>Mg(2+)</name>
        <dbReference type="ChEBI" id="CHEBI:18420"/>
    </cofactor>
</comment>
<dbReference type="CDD" id="cd11364">
    <property type="entry name" value="RNase_PH_PNPase_2"/>
    <property type="match status" value="1"/>
</dbReference>
<dbReference type="GO" id="GO:0000287">
    <property type="term" value="F:magnesium ion binding"/>
    <property type="evidence" value="ECO:0007669"/>
    <property type="project" value="UniProtKB-UniRule"/>
</dbReference>
<evidence type="ECO:0000256" key="1">
    <source>
        <dbReference type="ARBA" id="ARBA00007404"/>
    </source>
</evidence>
<keyword evidence="3 5" id="KW-0548">Nucleotidyltransferase</keyword>
<dbReference type="GO" id="GO:0003723">
    <property type="term" value="F:RNA binding"/>
    <property type="evidence" value="ECO:0007669"/>
    <property type="project" value="UniProtKB-UniRule"/>
</dbReference>
<dbReference type="InterPro" id="IPR012340">
    <property type="entry name" value="NA-bd_OB-fold"/>
</dbReference>
<dbReference type="GO" id="GO:0004654">
    <property type="term" value="F:polyribonucleotide nucleotidyltransferase activity"/>
    <property type="evidence" value="ECO:0007669"/>
    <property type="project" value="UniProtKB-UniRule"/>
</dbReference>
<comment type="subcellular location">
    <subcellularLocation>
        <location evidence="5">Cytoplasm</location>
    </subcellularLocation>
</comment>
<organism evidence="7 8">
    <name type="scientific">candidate division WWE3 bacterium GW2011_GWA2_46_9</name>
    <dbReference type="NCBI Taxonomy" id="1619111"/>
    <lineage>
        <taxon>Bacteria</taxon>
        <taxon>Katanobacteria</taxon>
    </lineage>
</organism>
<dbReference type="InterPro" id="IPR015847">
    <property type="entry name" value="ExoRNase_PH_dom2"/>
</dbReference>
<dbReference type="SMART" id="SM00322">
    <property type="entry name" value="KH"/>
    <property type="match status" value="1"/>
</dbReference>
<dbReference type="PANTHER" id="PTHR11252:SF0">
    <property type="entry name" value="POLYRIBONUCLEOTIDE NUCLEOTIDYLTRANSFERASE 1, MITOCHONDRIAL"/>
    <property type="match status" value="1"/>
</dbReference>
<dbReference type="GO" id="GO:0000175">
    <property type="term" value="F:3'-5'-RNA exonuclease activity"/>
    <property type="evidence" value="ECO:0007669"/>
    <property type="project" value="TreeGrafter"/>
</dbReference>
<dbReference type="Gene3D" id="3.30.1370.10">
    <property type="entry name" value="K Homology domain, type 1"/>
    <property type="match status" value="1"/>
</dbReference>
<dbReference type="GO" id="GO:0006402">
    <property type="term" value="P:mRNA catabolic process"/>
    <property type="evidence" value="ECO:0007669"/>
    <property type="project" value="UniProtKB-UniRule"/>
</dbReference>
<dbReference type="CDD" id="cd02393">
    <property type="entry name" value="KH-I_PNPase"/>
    <property type="match status" value="1"/>
</dbReference>
<dbReference type="Pfam" id="PF03725">
    <property type="entry name" value="RNase_PH_C"/>
    <property type="match status" value="1"/>
</dbReference>
<dbReference type="NCBIfam" id="TIGR03591">
    <property type="entry name" value="polynuc_phos"/>
    <property type="match status" value="1"/>
</dbReference>
<dbReference type="SUPFAM" id="SSF54211">
    <property type="entry name" value="Ribosomal protein S5 domain 2-like"/>
    <property type="match status" value="2"/>
</dbReference>
<dbReference type="GO" id="GO:0005829">
    <property type="term" value="C:cytosol"/>
    <property type="evidence" value="ECO:0007669"/>
    <property type="project" value="TreeGrafter"/>
</dbReference>
<comment type="similarity">
    <text evidence="1 5">Belongs to the polyribonucleotide nucleotidyltransferase family.</text>
</comment>
<comment type="caution">
    <text evidence="7">The sequence shown here is derived from an EMBL/GenBank/DDBJ whole genome shotgun (WGS) entry which is preliminary data.</text>
</comment>
<accession>A0A0G1T295</accession>